<sequence length="541" mass="59960">MKRLRYDDPRTDFDPLEITDDILDDPTLEGPWFTSVRCIPFDPDSPPCFNADLASAQATLVHKTTASNEVFLRTYHPALKSFTSVWLMEERNGRQIWVLRDSHKNCNYTHAGGLEIHQTPRVTFYQTNGVFLTKNDTIKRAINPRAALSNEDLSKFRDMFPFAVGVRVYVGGGIVVLYRNPTELYASLDKGVAYTVSNWEVAFDVIETTPTTAILDLGEQITTEDSMQYPTACIGVRIRLPSGQPALTTVTHGFVTLPGTGLLAKAFDWMWRKKEALLRFKTPRTMAADLPLIGPHPIGSKFKSFSSWFTTNSPIGKPVFLHSTSKAIGSIGATFDAPSSFSPYPSGYICDLSLIVPVDNETEGFPEIGSPSSMPTIDGWADLKRALGGDSVFVTANLAIESGRQTKTGKVLTPSEYLDVQYDLAELKREAMIEGKQYLWDTETCRQSVALLWRTCSPPHEGPSHVLGFSGSVLCLGKTTDKTAKAVVFQNFQVPQPGMTGPHPQNHPSKKPTWNLNGGFLLPDIIRHCRIETPTRPQENP</sequence>
<accession>A0AAD9EHS4</accession>
<evidence type="ECO:0000313" key="1">
    <source>
        <dbReference type="EMBL" id="KAK1845251.1"/>
    </source>
</evidence>
<protein>
    <submittedName>
        <fullName evidence="1">Uncharacterized protein</fullName>
    </submittedName>
</protein>
<dbReference type="AlphaFoldDB" id="A0AAD9EHS4"/>
<reference evidence="1" key="1">
    <citation type="submission" date="2023-01" db="EMBL/GenBank/DDBJ databases">
        <title>Colletotrichum chrysophilum M932 genome sequence.</title>
        <authorList>
            <person name="Baroncelli R."/>
        </authorList>
    </citation>
    <scope>NUCLEOTIDE SEQUENCE</scope>
    <source>
        <strain evidence="1">M932</strain>
    </source>
</reference>
<organism evidence="1 2">
    <name type="scientific">Colletotrichum chrysophilum</name>
    <dbReference type="NCBI Taxonomy" id="1836956"/>
    <lineage>
        <taxon>Eukaryota</taxon>
        <taxon>Fungi</taxon>
        <taxon>Dikarya</taxon>
        <taxon>Ascomycota</taxon>
        <taxon>Pezizomycotina</taxon>
        <taxon>Sordariomycetes</taxon>
        <taxon>Hypocreomycetidae</taxon>
        <taxon>Glomerellales</taxon>
        <taxon>Glomerellaceae</taxon>
        <taxon>Colletotrichum</taxon>
        <taxon>Colletotrichum gloeosporioides species complex</taxon>
    </lineage>
</organism>
<comment type="caution">
    <text evidence="1">The sequence shown here is derived from an EMBL/GenBank/DDBJ whole genome shotgun (WGS) entry which is preliminary data.</text>
</comment>
<name>A0AAD9EHS4_9PEZI</name>
<dbReference type="EMBL" id="JAQOWY010000279">
    <property type="protein sequence ID" value="KAK1845251.1"/>
    <property type="molecule type" value="Genomic_DNA"/>
</dbReference>
<gene>
    <name evidence="1" type="ORF">CCHR01_12106</name>
</gene>
<keyword evidence="2" id="KW-1185">Reference proteome</keyword>
<dbReference type="Proteomes" id="UP001243330">
    <property type="component" value="Unassembled WGS sequence"/>
</dbReference>
<proteinExistence type="predicted"/>
<evidence type="ECO:0000313" key="2">
    <source>
        <dbReference type="Proteomes" id="UP001243330"/>
    </source>
</evidence>